<dbReference type="EMBL" id="HBNR01040971">
    <property type="protein sequence ID" value="CAE4599707.1"/>
    <property type="molecule type" value="Transcribed_RNA"/>
</dbReference>
<proteinExistence type="predicted"/>
<dbReference type="InterPro" id="IPR013078">
    <property type="entry name" value="His_Pase_superF_clade-1"/>
</dbReference>
<sequence length="398" mass="42363">MWSELSLACRPRAGTCSLVDANEECMGEAASPDRGGGAVVCCPAIDGLCPGCAPPARISVAVMRHGERLDAADPCGWFQSPAAKRYPFDCPLSPQGRRRVGSVARELAQRSSGSFSCVVSSPFLRCVETAVEVCHALGLPICIDMQLGEVFGPACFGEWSAPGPMRRNAEEVMALVPPDLRRLSPVDLIGEEPAWPESVEEARLRLVARVEQCPPPARASARPRRRGGGREGGRGGGGGGGGLEGSRGCRAPAEYAEWAARLEGANFVLVTHGDCVGACLTLAMARADGTLSQVVDKVDYCGYALLERVWEPGEPAHLGLLDEAARWRVRHGHVVMRDMGDPPEPDPDRREEAAQRSGEDDAPAKGPAPRARDGEAAEAEYFNDPWNGCRVTSGVICI</sequence>
<reference evidence="2" key="1">
    <citation type="submission" date="2021-01" db="EMBL/GenBank/DDBJ databases">
        <authorList>
            <person name="Corre E."/>
            <person name="Pelletier E."/>
            <person name="Niang G."/>
            <person name="Scheremetjew M."/>
            <person name="Finn R."/>
            <person name="Kale V."/>
            <person name="Holt S."/>
            <person name="Cochrane G."/>
            <person name="Meng A."/>
            <person name="Brown T."/>
            <person name="Cohen L."/>
        </authorList>
    </citation>
    <scope>NUCLEOTIDE SEQUENCE</scope>
    <source>
        <strain evidence="2">CCMP3105</strain>
    </source>
</reference>
<dbReference type="AlphaFoldDB" id="A0A7S4R0G0"/>
<dbReference type="SUPFAM" id="SSF53254">
    <property type="entry name" value="Phosphoglycerate mutase-like"/>
    <property type="match status" value="1"/>
</dbReference>
<evidence type="ECO:0000256" key="1">
    <source>
        <dbReference type="SAM" id="MobiDB-lite"/>
    </source>
</evidence>
<dbReference type="InterPro" id="IPR051710">
    <property type="entry name" value="Phosphatase_SH3-domain"/>
</dbReference>
<organism evidence="2">
    <name type="scientific">Alexandrium monilatum</name>
    <dbReference type="NCBI Taxonomy" id="311494"/>
    <lineage>
        <taxon>Eukaryota</taxon>
        <taxon>Sar</taxon>
        <taxon>Alveolata</taxon>
        <taxon>Dinophyceae</taxon>
        <taxon>Gonyaulacales</taxon>
        <taxon>Pyrocystaceae</taxon>
        <taxon>Alexandrium</taxon>
    </lineage>
</organism>
<dbReference type="Pfam" id="PF00300">
    <property type="entry name" value="His_Phos_1"/>
    <property type="match status" value="1"/>
</dbReference>
<feature type="region of interest" description="Disordered" evidence="1">
    <location>
        <begin position="215"/>
        <end position="247"/>
    </location>
</feature>
<evidence type="ECO:0000313" key="2">
    <source>
        <dbReference type="EMBL" id="CAE4599707.1"/>
    </source>
</evidence>
<dbReference type="CDD" id="cd07067">
    <property type="entry name" value="HP_PGM_like"/>
    <property type="match status" value="1"/>
</dbReference>
<dbReference type="SMART" id="SM00855">
    <property type="entry name" value="PGAM"/>
    <property type="match status" value="1"/>
</dbReference>
<dbReference type="Gene3D" id="3.40.50.1240">
    <property type="entry name" value="Phosphoglycerate mutase-like"/>
    <property type="match status" value="1"/>
</dbReference>
<accession>A0A7S4R0G0</accession>
<feature type="compositionally biased region" description="Basic and acidic residues" evidence="1">
    <location>
        <begin position="336"/>
        <end position="363"/>
    </location>
</feature>
<dbReference type="InterPro" id="IPR029033">
    <property type="entry name" value="His_PPase_superfam"/>
</dbReference>
<dbReference type="PANTHER" id="PTHR16469">
    <property type="entry name" value="UBIQUITIN-ASSOCIATED AND SH3 DOMAIN-CONTAINING BA-RELATED"/>
    <property type="match status" value="1"/>
</dbReference>
<dbReference type="PANTHER" id="PTHR16469:SF27">
    <property type="entry name" value="UBIQUITIN-ASSOCIATED AND SH3 DOMAIN-CONTAINING BA-RELATED"/>
    <property type="match status" value="1"/>
</dbReference>
<feature type="compositionally biased region" description="Gly residues" evidence="1">
    <location>
        <begin position="234"/>
        <end position="245"/>
    </location>
</feature>
<protein>
    <submittedName>
        <fullName evidence="2">Uncharacterized protein</fullName>
    </submittedName>
</protein>
<name>A0A7S4R0G0_9DINO</name>
<gene>
    <name evidence="2" type="ORF">AMON00008_LOCUS28409</name>
</gene>
<feature type="region of interest" description="Disordered" evidence="1">
    <location>
        <begin position="336"/>
        <end position="377"/>
    </location>
</feature>